<accession>A0A841Q5J9</accession>
<protein>
    <recommendedName>
        <fullName evidence="1">PucR C-terminal helix-turn-helix domain-containing protein</fullName>
    </recommendedName>
</protein>
<dbReference type="RefSeq" id="WP_184351835.1">
    <property type="nucleotide sequence ID" value="NZ_CADDWK010000005.1"/>
</dbReference>
<evidence type="ECO:0000259" key="1">
    <source>
        <dbReference type="Pfam" id="PF13556"/>
    </source>
</evidence>
<dbReference type="InterPro" id="IPR042070">
    <property type="entry name" value="PucR_C-HTH_sf"/>
</dbReference>
<gene>
    <name evidence="2" type="ORF">HNQ94_002114</name>
</gene>
<dbReference type="InterPro" id="IPR009057">
    <property type="entry name" value="Homeodomain-like_sf"/>
</dbReference>
<name>A0A841Q5J9_9BACI</name>
<dbReference type="AlphaFoldDB" id="A0A841Q5J9"/>
<sequence>MIKDLQAIYPSLVLLEPQLEISFELYTWFETGEGETIGIKKEELSSNESELLSAFLRKTNITKRPLTKREKWWSRILFQQETTFAESGILRYRFIFFQADSHIKDVALFEEGFEAIFPFQMPVIWLSGSQGFIVEEFLSNDQVPVPFEEVIDVLMSDLYIKIRLFVGEVNEKLENAQEQYSFLQHISPMVFAETKQNVVYLKDALSQVLIQQVEDKRKQQMVDAILKDTVEDEELLKTIRVFLESNSNVTEAAKRMYMHRNSLQYRIDKFVEQTGIDIKSFEGAVTTYLTLQMMD</sequence>
<dbReference type="InterPro" id="IPR051448">
    <property type="entry name" value="CdaR-like_regulators"/>
</dbReference>
<evidence type="ECO:0000313" key="2">
    <source>
        <dbReference type="EMBL" id="MBB6453665.1"/>
    </source>
</evidence>
<proteinExistence type="predicted"/>
<dbReference type="Pfam" id="PF13556">
    <property type="entry name" value="HTH_30"/>
    <property type="match status" value="1"/>
</dbReference>
<dbReference type="EMBL" id="JACHGH010000005">
    <property type="protein sequence ID" value="MBB6453665.1"/>
    <property type="molecule type" value="Genomic_DNA"/>
</dbReference>
<organism evidence="2 3">
    <name type="scientific">Salirhabdus euzebyi</name>
    <dbReference type="NCBI Taxonomy" id="394506"/>
    <lineage>
        <taxon>Bacteria</taxon>
        <taxon>Bacillati</taxon>
        <taxon>Bacillota</taxon>
        <taxon>Bacilli</taxon>
        <taxon>Bacillales</taxon>
        <taxon>Bacillaceae</taxon>
        <taxon>Salirhabdus</taxon>
    </lineage>
</organism>
<dbReference type="Proteomes" id="UP000581688">
    <property type="component" value="Unassembled WGS sequence"/>
</dbReference>
<dbReference type="PANTHER" id="PTHR33744:SF15">
    <property type="entry name" value="CARBOHYDRATE DIACID REGULATOR"/>
    <property type="match status" value="1"/>
</dbReference>
<comment type="caution">
    <text evidence="2">The sequence shown here is derived from an EMBL/GenBank/DDBJ whole genome shotgun (WGS) entry which is preliminary data.</text>
</comment>
<reference evidence="2 3" key="1">
    <citation type="submission" date="2020-08" db="EMBL/GenBank/DDBJ databases">
        <title>Genomic Encyclopedia of Type Strains, Phase IV (KMG-IV): sequencing the most valuable type-strain genomes for metagenomic binning, comparative biology and taxonomic classification.</title>
        <authorList>
            <person name="Goeker M."/>
        </authorList>
    </citation>
    <scope>NUCLEOTIDE SEQUENCE [LARGE SCALE GENOMIC DNA]</scope>
    <source>
        <strain evidence="2 3">DSM 19612</strain>
    </source>
</reference>
<dbReference type="SUPFAM" id="SSF46689">
    <property type="entry name" value="Homeodomain-like"/>
    <property type="match status" value="1"/>
</dbReference>
<keyword evidence="3" id="KW-1185">Reference proteome</keyword>
<dbReference type="InterPro" id="IPR025736">
    <property type="entry name" value="PucR_C-HTH_dom"/>
</dbReference>
<dbReference type="Gene3D" id="1.10.10.2840">
    <property type="entry name" value="PucR C-terminal helix-turn-helix domain"/>
    <property type="match status" value="1"/>
</dbReference>
<feature type="domain" description="PucR C-terminal helix-turn-helix" evidence="1">
    <location>
        <begin position="235"/>
        <end position="292"/>
    </location>
</feature>
<evidence type="ECO:0000313" key="3">
    <source>
        <dbReference type="Proteomes" id="UP000581688"/>
    </source>
</evidence>
<dbReference type="PANTHER" id="PTHR33744">
    <property type="entry name" value="CARBOHYDRATE DIACID REGULATOR"/>
    <property type="match status" value="1"/>
</dbReference>